<dbReference type="InterPro" id="IPR040409">
    <property type="entry name" value="PCS-like"/>
</dbReference>
<evidence type="ECO:0000256" key="2">
    <source>
        <dbReference type="ARBA" id="ARBA00022539"/>
    </source>
</evidence>
<dbReference type="EC" id="2.3.2.15" evidence="1"/>
<evidence type="ECO:0000259" key="5">
    <source>
        <dbReference type="PROSITE" id="PS51443"/>
    </source>
</evidence>
<dbReference type="PANTHER" id="PTHR33447:SF2">
    <property type="entry name" value="GLUTATHIONE GAMMA-GLUTAMYLCYSTEINYLTRANSFERASE"/>
    <property type="match status" value="1"/>
</dbReference>
<feature type="domain" description="Peptidase C83" evidence="5">
    <location>
        <begin position="17"/>
        <end position="237"/>
    </location>
</feature>
<dbReference type="InterPro" id="IPR038765">
    <property type="entry name" value="Papain-like_cys_pep_sf"/>
</dbReference>
<gene>
    <name evidence="6" type="ORF">CVLEPA_LOCUS21528</name>
</gene>
<reference evidence="6 7" key="1">
    <citation type="submission" date="2024-02" db="EMBL/GenBank/DDBJ databases">
        <authorList>
            <person name="Daric V."/>
            <person name="Darras S."/>
        </authorList>
    </citation>
    <scope>NUCLEOTIDE SEQUENCE [LARGE SCALE GENOMIC DNA]</scope>
</reference>
<name>A0ABP0GCM9_CLALP</name>
<proteinExistence type="predicted"/>
<dbReference type="Proteomes" id="UP001642483">
    <property type="component" value="Unassembled WGS sequence"/>
</dbReference>
<dbReference type="SUPFAM" id="SSF54001">
    <property type="entry name" value="Cysteine proteinases"/>
    <property type="match status" value="1"/>
</dbReference>
<evidence type="ECO:0000313" key="6">
    <source>
        <dbReference type="EMBL" id="CAK8689541.1"/>
    </source>
</evidence>
<evidence type="ECO:0000256" key="3">
    <source>
        <dbReference type="ARBA" id="ARBA00022679"/>
    </source>
</evidence>
<comment type="caution">
    <text evidence="6">The sequence shown here is derived from an EMBL/GenBank/DDBJ whole genome shotgun (WGS) entry which is preliminary data.</text>
</comment>
<evidence type="ECO:0000313" key="7">
    <source>
        <dbReference type="Proteomes" id="UP001642483"/>
    </source>
</evidence>
<keyword evidence="3" id="KW-0808">Transferase</keyword>
<dbReference type="PANTHER" id="PTHR33447">
    <property type="entry name" value="GLUTATHIONE GAMMA-GLUTAMYLCYSTEINYLTRANSFERASE"/>
    <property type="match status" value="1"/>
</dbReference>
<dbReference type="PROSITE" id="PS51443">
    <property type="entry name" value="PCS"/>
    <property type="match status" value="1"/>
</dbReference>
<keyword evidence="4" id="KW-0479">Metal-binding</keyword>
<dbReference type="InterPro" id="IPR038156">
    <property type="entry name" value="PCS_N_sf"/>
</dbReference>
<protein>
    <recommendedName>
        <fullName evidence="1">glutathione gamma-glutamylcysteinyltransferase</fullName>
        <ecNumber evidence="1">2.3.2.15</ecNumber>
    </recommendedName>
</protein>
<keyword evidence="2" id="KW-0104">Cadmium</keyword>
<evidence type="ECO:0000256" key="4">
    <source>
        <dbReference type="ARBA" id="ARBA00022723"/>
    </source>
</evidence>
<organism evidence="6 7">
    <name type="scientific">Clavelina lepadiformis</name>
    <name type="common">Light-bulb sea squirt</name>
    <name type="synonym">Ascidia lepadiformis</name>
    <dbReference type="NCBI Taxonomy" id="159417"/>
    <lineage>
        <taxon>Eukaryota</taxon>
        <taxon>Metazoa</taxon>
        <taxon>Chordata</taxon>
        <taxon>Tunicata</taxon>
        <taxon>Ascidiacea</taxon>
        <taxon>Aplousobranchia</taxon>
        <taxon>Clavelinidae</taxon>
        <taxon>Clavelina</taxon>
    </lineage>
</organism>
<keyword evidence="7" id="KW-1185">Reference proteome</keyword>
<dbReference type="Gene3D" id="3.90.70.30">
    <property type="entry name" value="Phytochelatin synthase, N-terminal domain"/>
    <property type="match status" value="1"/>
</dbReference>
<dbReference type="EMBL" id="CAWYQH010000108">
    <property type="protein sequence ID" value="CAK8689541.1"/>
    <property type="molecule type" value="Genomic_DNA"/>
</dbReference>
<accession>A0ABP0GCM9</accession>
<dbReference type="InterPro" id="IPR007719">
    <property type="entry name" value="PCS_N"/>
</dbReference>
<sequence length="472" mass="53751">MNRSLLIFDKPIYKLMSSKVNFYRRKLPELCIEFASDKGKRLFKEALDNDYMNVYFKLGPQLRTQDEPAYCGLSSLVMLLNGLAIDPGKVWKGVWRWYHENMLECCTSLSEVKEKGVTMDQLSCIAKCNQLNSKIVYANENATVEDFRNNVKEVCSSDNSGIIVSFGRNVLQQTGTGHFSPIGGYHPGEDHVLILEPARFKYSPYWVHLPLLWKAMNTVDQNTGKSRGYLLLTRSSDQPTLIFQISRLLNVYNPIAIDSSFSSYTGKMMSFLKSRVECNTSVEHVIETVTKTLLQLSKTYQDVENGLLLSSLSRESLQSLSPNHQEAISLLVEYIESMEVYKIIRDSVTEKECCGQNVFDTEALVDGNNCVLCLPHFLVIMMHVLDIFTPESQFGVIKKYPIKKTDYDGSILQQVMIFIKQTNAIDEEVANPKLRGRHLFLNEVNQLQRQLFNILSLDSVKKPCCFHSTSGM</sequence>
<dbReference type="Pfam" id="PF05023">
    <property type="entry name" value="Phytochelatin"/>
    <property type="match status" value="1"/>
</dbReference>
<evidence type="ECO:0000256" key="1">
    <source>
        <dbReference type="ARBA" id="ARBA00012468"/>
    </source>
</evidence>